<dbReference type="Gene3D" id="3.40.50.150">
    <property type="entry name" value="Vaccinia Virus protein VP39"/>
    <property type="match status" value="1"/>
</dbReference>
<gene>
    <name evidence="2" type="ORF">APY04_1352</name>
</gene>
<comment type="caution">
    <text evidence="2">The sequence shown here is derived from an EMBL/GenBank/DDBJ whole genome shotgun (WGS) entry which is preliminary data.</text>
</comment>
<keyword evidence="2" id="KW-0378">Hydrolase</keyword>
<sequence length="248" mass="27553">MQAFYATPLGQTVRRMLAHRIRARWRGLSGMTLVGLGYTSPFLGAFRGEVSHLGSLVPDSMGGCARWPTKGPSQAVLVDDNRLPLADGSVDRLLGVHCLEVADHTRHLLREMWRVLAPEGRMILVVPNRRGLWARLDKTPFGHGRPYSRQQLTQLLEGAMFTPMDCNGALFFPPFGWRVMLRSSTAWERVGANLSPAFSGVLIVEVAKELMAPIGGKPQKVRRARQLATVTNPAARREVSTPHEREVK</sequence>
<keyword evidence="2" id="KW-0489">Methyltransferase</keyword>
<dbReference type="InterPro" id="IPR013216">
    <property type="entry name" value="Methyltransf_11"/>
</dbReference>
<organism evidence="2 3">
    <name type="scientific">Hyphomicrobium sulfonivorans</name>
    <dbReference type="NCBI Taxonomy" id="121290"/>
    <lineage>
        <taxon>Bacteria</taxon>
        <taxon>Pseudomonadati</taxon>
        <taxon>Pseudomonadota</taxon>
        <taxon>Alphaproteobacteria</taxon>
        <taxon>Hyphomicrobiales</taxon>
        <taxon>Hyphomicrobiaceae</taxon>
        <taxon>Hyphomicrobium</taxon>
    </lineage>
</organism>
<accession>A0A120CWT7</accession>
<name>A0A120CWT7_HYPSL</name>
<evidence type="ECO:0000259" key="1">
    <source>
        <dbReference type="Pfam" id="PF08241"/>
    </source>
</evidence>
<protein>
    <submittedName>
        <fullName evidence="2">SAM-dependent methyltransferase 2, in cluster with Hydroxyacylglutathione hydrolase</fullName>
        <ecNumber evidence="2">3.1.2.6</ecNumber>
    </submittedName>
</protein>
<dbReference type="STRING" id="121290.APY04_1352"/>
<proteinExistence type="predicted"/>
<keyword evidence="2" id="KW-0808">Transferase</keyword>
<evidence type="ECO:0000313" key="2">
    <source>
        <dbReference type="EMBL" id="KWT69852.1"/>
    </source>
</evidence>
<reference evidence="2 3" key="1">
    <citation type="submission" date="2015-10" db="EMBL/GenBank/DDBJ databases">
        <title>Transcriptomic analysis of a linuron degrading triple-species bacterial consortium.</title>
        <authorList>
            <person name="Albers P."/>
        </authorList>
    </citation>
    <scope>NUCLEOTIDE SEQUENCE [LARGE SCALE GENOMIC DNA]</scope>
    <source>
        <strain evidence="2 3">WDL6</strain>
    </source>
</reference>
<dbReference type="PATRIC" id="fig|121290.4.peg.2235"/>
<keyword evidence="3" id="KW-1185">Reference proteome</keyword>
<dbReference type="GO" id="GO:0008757">
    <property type="term" value="F:S-adenosylmethionine-dependent methyltransferase activity"/>
    <property type="evidence" value="ECO:0007669"/>
    <property type="project" value="InterPro"/>
</dbReference>
<dbReference type="InterPro" id="IPR029063">
    <property type="entry name" value="SAM-dependent_MTases_sf"/>
</dbReference>
<feature type="domain" description="Methyltransferase type 11" evidence="1">
    <location>
        <begin position="75"/>
        <end position="124"/>
    </location>
</feature>
<dbReference type="EMBL" id="LMTR01000043">
    <property type="protein sequence ID" value="KWT69852.1"/>
    <property type="molecule type" value="Genomic_DNA"/>
</dbReference>
<dbReference type="SUPFAM" id="SSF53335">
    <property type="entry name" value="S-adenosyl-L-methionine-dependent methyltransferases"/>
    <property type="match status" value="1"/>
</dbReference>
<dbReference type="Proteomes" id="UP000059074">
    <property type="component" value="Unassembled WGS sequence"/>
</dbReference>
<dbReference type="EC" id="3.1.2.6" evidence="2"/>
<dbReference type="AlphaFoldDB" id="A0A120CWT7"/>
<evidence type="ECO:0000313" key="3">
    <source>
        <dbReference type="Proteomes" id="UP000059074"/>
    </source>
</evidence>
<dbReference type="GO" id="GO:0004416">
    <property type="term" value="F:hydroxyacylglutathione hydrolase activity"/>
    <property type="evidence" value="ECO:0007669"/>
    <property type="project" value="UniProtKB-EC"/>
</dbReference>
<dbReference type="Pfam" id="PF08241">
    <property type="entry name" value="Methyltransf_11"/>
    <property type="match status" value="1"/>
</dbReference>
<dbReference type="GO" id="GO:0032259">
    <property type="term" value="P:methylation"/>
    <property type="evidence" value="ECO:0007669"/>
    <property type="project" value="UniProtKB-KW"/>
</dbReference>